<dbReference type="AlphaFoldDB" id="A0A1I7KNC5"/>
<evidence type="ECO:0000313" key="1">
    <source>
        <dbReference type="EMBL" id="SFU98925.1"/>
    </source>
</evidence>
<name>A0A1I7KNC5_9BURK</name>
<sequence>METVIGSDIDTVLDKLSRDDAFRAWVLDDPAAALASVGVAIDPRELPAIRSLPSKEVVMSARLAIKAKLASSAGAIPFFLSGKL</sequence>
<dbReference type="RefSeq" id="WP_093557109.1">
    <property type="nucleotide sequence ID" value="NZ_FPBO01000018.1"/>
</dbReference>
<dbReference type="NCBIfam" id="TIGR04509">
    <property type="entry name" value="mod_pep_NH_fam"/>
    <property type="match status" value="1"/>
</dbReference>
<dbReference type="GO" id="GO:0046914">
    <property type="term" value="F:transition metal ion binding"/>
    <property type="evidence" value="ECO:0007669"/>
    <property type="project" value="InterPro"/>
</dbReference>
<dbReference type="Proteomes" id="UP000199391">
    <property type="component" value="Unassembled WGS sequence"/>
</dbReference>
<accession>A0A1I7KNC5</accession>
<dbReference type="EMBL" id="FPBO01000018">
    <property type="protein sequence ID" value="SFU98925.1"/>
    <property type="molecule type" value="Genomic_DNA"/>
</dbReference>
<reference evidence="2" key="1">
    <citation type="submission" date="2016-10" db="EMBL/GenBank/DDBJ databases">
        <authorList>
            <person name="Varghese N."/>
            <person name="Submissions S."/>
        </authorList>
    </citation>
    <scope>NUCLEOTIDE SEQUENCE [LARGE SCALE GENOMIC DNA]</scope>
    <source>
        <strain evidence="2">CGMCC 1.11014</strain>
    </source>
</reference>
<proteinExistence type="predicted"/>
<dbReference type="SUPFAM" id="SSF56209">
    <property type="entry name" value="Nitrile hydratase alpha chain"/>
    <property type="match status" value="1"/>
</dbReference>
<gene>
    <name evidence="1" type="ORF">SAMN05216552_101848</name>
</gene>
<protein>
    <submittedName>
        <fullName evidence="1">Putative modified peptide</fullName>
    </submittedName>
</protein>
<dbReference type="OrthoDB" id="8779314at2"/>
<keyword evidence="2" id="KW-1185">Reference proteome</keyword>
<dbReference type="NCBIfam" id="NF038399">
    <property type="entry name" value="NH_RiPP_Os17"/>
    <property type="match status" value="1"/>
</dbReference>
<dbReference type="InterPro" id="IPR030976">
    <property type="entry name" value="Mod_pep_NH_fam"/>
</dbReference>
<evidence type="ECO:0000313" key="2">
    <source>
        <dbReference type="Proteomes" id="UP000199391"/>
    </source>
</evidence>
<organism evidence="1 2">
    <name type="scientific">Pseudoduganella namucuonensis</name>
    <dbReference type="NCBI Taxonomy" id="1035707"/>
    <lineage>
        <taxon>Bacteria</taxon>
        <taxon>Pseudomonadati</taxon>
        <taxon>Pseudomonadota</taxon>
        <taxon>Betaproteobacteria</taxon>
        <taxon>Burkholderiales</taxon>
        <taxon>Oxalobacteraceae</taxon>
        <taxon>Telluria group</taxon>
        <taxon>Pseudoduganella</taxon>
    </lineage>
</organism>
<dbReference type="STRING" id="1035707.SAMN05216552_101848"/>
<dbReference type="InterPro" id="IPR036648">
    <property type="entry name" value="CN_Hdrase_a/SCN_Hdrase_g_sf"/>
</dbReference>
<dbReference type="GO" id="GO:0003824">
    <property type="term" value="F:catalytic activity"/>
    <property type="evidence" value="ECO:0007669"/>
    <property type="project" value="InterPro"/>
</dbReference>